<feature type="region of interest" description="Disordered" evidence="1">
    <location>
        <begin position="379"/>
        <end position="403"/>
    </location>
</feature>
<keyword evidence="5" id="KW-1185">Reference proteome</keyword>
<dbReference type="GO" id="GO:0016829">
    <property type="term" value="F:lyase activity"/>
    <property type="evidence" value="ECO:0007669"/>
    <property type="project" value="UniProtKB-KW"/>
</dbReference>
<proteinExistence type="predicted"/>
<dbReference type="Gene3D" id="2.160.20.10">
    <property type="entry name" value="Single-stranded right-handed beta-helix, Pectin lyase-like"/>
    <property type="match status" value="2"/>
</dbReference>
<dbReference type="CDD" id="cd23668">
    <property type="entry name" value="GH55_beta13glucanase-like"/>
    <property type="match status" value="1"/>
</dbReference>
<dbReference type="PANTHER" id="PTHR33928">
    <property type="entry name" value="POLYGALACTURONASE QRT3"/>
    <property type="match status" value="1"/>
</dbReference>
<dbReference type="GO" id="GO:0004650">
    <property type="term" value="F:polygalacturonase activity"/>
    <property type="evidence" value="ECO:0007669"/>
    <property type="project" value="InterPro"/>
</dbReference>
<reference evidence="5" key="1">
    <citation type="journal article" date="2023" name="Mol. Phylogenet. Evol.">
        <title>Genome-scale phylogeny and comparative genomics of the fungal order Sordariales.</title>
        <authorList>
            <person name="Hensen N."/>
            <person name="Bonometti L."/>
            <person name="Westerberg I."/>
            <person name="Brannstrom I.O."/>
            <person name="Guillou S."/>
            <person name="Cros-Aarteil S."/>
            <person name="Calhoun S."/>
            <person name="Haridas S."/>
            <person name="Kuo A."/>
            <person name="Mondo S."/>
            <person name="Pangilinan J."/>
            <person name="Riley R."/>
            <person name="LaButti K."/>
            <person name="Andreopoulos B."/>
            <person name="Lipzen A."/>
            <person name="Chen C."/>
            <person name="Yan M."/>
            <person name="Daum C."/>
            <person name="Ng V."/>
            <person name="Clum A."/>
            <person name="Steindorff A."/>
            <person name="Ohm R.A."/>
            <person name="Martin F."/>
            <person name="Silar P."/>
            <person name="Natvig D.O."/>
            <person name="Lalanne C."/>
            <person name="Gautier V."/>
            <person name="Ament-Velasquez S.L."/>
            <person name="Kruys A."/>
            <person name="Hutchinson M.I."/>
            <person name="Powell A.J."/>
            <person name="Barry K."/>
            <person name="Miller A.N."/>
            <person name="Grigoriev I.V."/>
            <person name="Debuchy R."/>
            <person name="Gladieux P."/>
            <person name="Hiltunen Thoren M."/>
            <person name="Johannesson H."/>
        </authorList>
    </citation>
    <scope>NUCLEOTIDE SEQUENCE [LARGE SCALE GENOMIC DNA]</scope>
    <source>
        <strain evidence="5">CBS 340.73</strain>
    </source>
</reference>
<feature type="compositionally biased region" description="Basic residues" evidence="1">
    <location>
        <begin position="379"/>
        <end position="389"/>
    </location>
</feature>
<dbReference type="InterPro" id="IPR012334">
    <property type="entry name" value="Pectin_lyas_fold"/>
</dbReference>
<dbReference type="FunFam" id="2.160.20.10:FF:000043">
    <property type="entry name" value="Exo-beta-1,3-glucanase, putative"/>
    <property type="match status" value="1"/>
</dbReference>
<name>A0AAN6MYA5_9PEZI</name>
<sequence>MILLRFCLYLTALLAHGHGSLAQYQQDYNYVAATDSVFYQPTVNDVPQKVLYLGPNQLVVLVYNCFYLRDICKNKDAFYLTARGLNLHPRSNIDSDWFAYDFNSATRKNRRRAHSCPGSWKDNHPCPESDPIMPMRHDGQWYYNDLEPGTQYNIIRNHRGSNGNVDIYSKIRYTCDEFPPATWVEGGDGEDADRPGTTRCAAMRCNTGVKAEQDWQATSHNQLRRELKRLIQLSPTLSGSFDNSNSVAFFRFFADYAQDGYACRVISYNVNNIIGAETVNNEIKILQGFATKRDENDGNNSTANSHSRGLWDLSFEQLQRLVDAGVGTEYAVPANDSYVDWAASEQMPAGLRTLDKHFRWDMEDDEYIDLSKRIHVAKPRGPSFKKRSAKSQGPPVATPRSIPDGVVRPLLKRAVARDVANAQAIVDKAKAESARLNGGRFGRPLRNAYGLQPGTVVGSTQAVAANSSALSVNNGVVPLLNITDEIANAAALVAEANSVGSNATTAKRATTGTYWMQSLARKGTVPWGNDASYVVFRNVLDYGAVGDGVTDDTAAIKNAMTSGSRCGVDCNGSTTKNAIVYFPPGTYLISSTVPMPFGTQVIGDAINRPTLLASGSFVGLGVLSTDEYTGGQGGTEEYYINTANFYRQIRNIVIDITHAGANISCLHYQVAQATSLQNVELIASTDATKNQIGMFAENGSGGQISDVTFTGGNIGLYGGNQQFTAQRLTFNGCGTGVHVIWDWGWVWKSVTMTNVNVGFKLTSDDGSGNIGSVSVMDSSFSNVGTAAIVIAPPSSTVGSGSTGVVLENVQLSGVAAAVQDTAGKVYLAGSAGTVDEWALGPTYEGSTTARAFSDGAKVGDYRRHAALLDSTGAYFERAKPQYEDMTVDDFVHVRDYGATGDGSTDDTAAFQSAIYGSLGKILFVDAGSYILTSTIIIPDGAKIVGETWSQLVASGAYFQDASNPKVLVQVGLVGSVGSVEMQDLLFTTRGPTAGLILVEWNIQAASAGSAALWDCHARVGGATGTQLTPTECPASTSGTDAGCSAASLMMRLTSQASGYFENMWLWGADHMIE</sequence>
<accession>A0AAN6MYA5</accession>
<evidence type="ECO:0000259" key="3">
    <source>
        <dbReference type="Pfam" id="PF12708"/>
    </source>
</evidence>
<dbReference type="AlphaFoldDB" id="A0AAN6MYA5"/>
<evidence type="ECO:0000256" key="1">
    <source>
        <dbReference type="SAM" id="MobiDB-lite"/>
    </source>
</evidence>
<organism evidence="4 5">
    <name type="scientific">Diplogelasinospora grovesii</name>
    <dbReference type="NCBI Taxonomy" id="303347"/>
    <lineage>
        <taxon>Eukaryota</taxon>
        <taxon>Fungi</taxon>
        <taxon>Dikarya</taxon>
        <taxon>Ascomycota</taxon>
        <taxon>Pezizomycotina</taxon>
        <taxon>Sordariomycetes</taxon>
        <taxon>Sordariomycetidae</taxon>
        <taxon>Sordariales</taxon>
        <taxon>Diplogelasinosporaceae</taxon>
        <taxon>Diplogelasinospora</taxon>
    </lineage>
</organism>
<keyword evidence="4" id="KW-0456">Lyase</keyword>
<dbReference type="Pfam" id="PF12708">
    <property type="entry name" value="Pect-lyase_RHGA_epim"/>
    <property type="match status" value="2"/>
</dbReference>
<comment type="caution">
    <text evidence="4">The sequence shown here is derived from an EMBL/GenBank/DDBJ whole genome shotgun (WGS) entry which is preliminary data.</text>
</comment>
<evidence type="ECO:0000313" key="5">
    <source>
        <dbReference type="Proteomes" id="UP001303473"/>
    </source>
</evidence>
<evidence type="ECO:0000256" key="2">
    <source>
        <dbReference type="SAM" id="SignalP"/>
    </source>
</evidence>
<feature type="signal peptide" evidence="2">
    <location>
        <begin position="1"/>
        <end position="22"/>
    </location>
</feature>
<gene>
    <name evidence="4" type="ORF">QBC46DRAFT_273749</name>
</gene>
<keyword evidence="2" id="KW-0732">Signal</keyword>
<feature type="domain" description="Rhamnogalacturonase A/B/Epimerase-like pectate lyase" evidence="3">
    <location>
        <begin position="536"/>
        <end position="759"/>
    </location>
</feature>
<dbReference type="PANTHER" id="PTHR33928:SF2">
    <property type="entry name" value="PECTATE LYASE SUPERFAMILY PROTEIN DOMAIN-CONTAINING PROTEIN-RELATED"/>
    <property type="match status" value="1"/>
</dbReference>
<evidence type="ECO:0000313" key="4">
    <source>
        <dbReference type="EMBL" id="KAK3934463.1"/>
    </source>
</evidence>
<dbReference type="InterPro" id="IPR011050">
    <property type="entry name" value="Pectin_lyase_fold/virulence"/>
</dbReference>
<dbReference type="EMBL" id="MU853988">
    <property type="protein sequence ID" value="KAK3934463.1"/>
    <property type="molecule type" value="Genomic_DNA"/>
</dbReference>
<dbReference type="SUPFAM" id="SSF51126">
    <property type="entry name" value="Pectin lyase-like"/>
    <property type="match status" value="2"/>
</dbReference>
<dbReference type="InterPro" id="IPR039279">
    <property type="entry name" value="QRT3-like"/>
</dbReference>
<protein>
    <submittedName>
        <fullName evidence="4">Pectate lyase superfamily protein-domain-containing protein</fullName>
    </submittedName>
</protein>
<feature type="domain" description="Rhamnogalacturonase A/B/Epimerase-like pectate lyase" evidence="3">
    <location>
        <begin position="890"/>
        <end position="947"/>
    </location>
</feature>
<dbReference type="InterPro" id="IPR024535">
    <property type="entry name" value="RHGA/B-epi-like_pectate_lyase"/>
</dbReference>
<dbReference type="Proteomes" id="UP001303473">
    <property type="component" value="Unassembled WGS sequence"/>
</dbReference>
<feature type="chain" id="PRO_5042839665" evidence="2">
    <location>
        <begin position="23"/>
        <end position="1073"/>
    </location>
</feature>